<protein>
    <submittedName>
        <fullName evidence="2">Putative DNA binding protein</fullName>
    </submittedName>
</protein>
<organism evidence="2 3">
    <name type="scientific">Tripterygium wilfordii</name>
    <name type="common">Thunder God vine</name>
    <dbReference type="NCBI Taxonomy" id="458696"/>
    <lineage>
        <taxon>Eukaryota</taxon>
        <taxon>Viridiplantae</taxon>
        <taxon>Streptophyta</taxon>
        <taxon>Embryophyta</taxon>
        <taxon>Tracheophyta</taxon>
        <taxon>Spermatophyta</taxon>
        <taxon>Magnoliopsida</taxon>
        <taxon>eudicotyledons</taxon>
        <taxon>Gunneridae</taxon>
        <taxon>Pentapetalae</taxon>
        <taxon>rosids</taxon>
        <taxon>fabids</taxon>
        <taxon>Celastrales</taxon>
        <taxon>Celastraceae</taxon>
        <taxon>Tripterygium</taxon>
    </lineage>
</organism>
<accession>A0A7J7CJF6</accession>
<dbReference type="Proteomes" id="UP000593562">
    <property type="component" value="Unassembled WGS sequence"/>
</dbReference>
<name>A0A7J7CJF6_TRIWF</name>
<proteinExistence type="predicted"/>
<gene>
    <name evidence="2" type="ORF">HS088_TW16G00643</name>
</gene>
<dbReference type="AlphaFoldDB" id="A0A7J7CJF6"/>
<dbReference type="InParanoid" id="A0A7J7CJF6"/>
<sequence>MLTKATSYGVDIAYMKRYVQGNVKVTRDDKGKRIPVLFYWQDSARLNVLKNTVDDKIQTICQKVRRERAKKLAKKRNSDNNVITTGSNERVGKVDSSSSSSSVSTLGFGESWGREWVSPTISEELFWNCENSPPSVSTDYPIMVPEETELEGCSLAKMPSFDPEIETDIGFVSVFSLFLV</sequence>
<comment type="caution">
    <text evidence="2">The sequence shown here is derived from an EMBL/GenBank/DDBJ whole genome shotgun (WGS) entry which is preliminary data.</text>
</comment>
<feature type="region of interest" description="Disordered" evidence="1">
    <location>
        <begin position="73"/>
        <end position="101"/>
    </location>
</feature>
<keyword evidence="3" id="KW-1185">Reference proteome</keyword>
<evidence type="ECO:0000256" key="1">
    <source>
        <dbReference type="SAM" id="MobiDB-lite"/>
    </source>
</evidence>
<dbReference type="EMBL" id="JAAARO010000016">
    <property type="protein sequence ID" value="KAF5734198.1"/>
    <property type="molecule type" value="Genomic_DNA"/>
</dbReference>
<reference evidence="2 3" key="1">
    <citation type="journal article" date="2020" name="Nat. Commun.">
        <title>Genome of Tripterygium wilfordii and identification of cytochrome P450 involved in triptolide biosynthesis.</title>
        <authorList>
            <person name="Tu L."/>
            <person name="Su P."/>
            <person name="Zhang Z."/>
            <person name="Gao L."/>
            <person name="Wang J."/>
            <person name="Hu T."/>
            <person name="Zhou J."/>
            <person name="Zhang Y."/>
            <person name="Zhao Y."/>
            <person name="Liu Y."/>
            <person name="Song Y."/>
            <person name="Tong Y."/>
            <person name="Lu Y."/>
            <person name="Yang J."/>
            <person name="Xu C."/>
            <person name="Jia M."/>
            <person name="Peters R.J."/>
            <person name="Huang L."/>
            <person name="Gao W."/>
        </authorList>
    </citation>
    <scope>NUCLEOTIDE SEQUENCE [LARGE SCALE GENOMIC DNA]</scope>
    <source>
        <strain evidence="3">cv. XIE 37</strain>
        <tissue evidence="2">Leaf</tissue>
    </source>
</reference>
<feature type="compositionally biased region" description="Polar residues" evidence="1">
    <location>
        <begin position="79"/>
        <end position="88"/>
    </location>
</feature>
<evidence type="ECO:0000313" key="2">
    <source>
        <dbReference type="EMBL" id="KAF5734198.1"/>
    </source>
</evidence>
<evidence type="ECO:0000313" key="3">
    <source>
        <dbReference type="Proteomes" id="UP000593562"/>
    </source>
</evidence>